<dbReference type="Pfam" id="PF05656">
    <property type="entry name" value="DUF805"/>
    <property type="match status" value="1"/>
</dbReference>
<dbReference type="EMBL" id="JAAVSD010000007">
    <property type="protein sequence ID" value="NLR29224.1"/>
    <property type="molecule type" value="Genomic_DNA"/>
</dbReference>
<dbReference type="Proteomes" id="UP000707477">
    <property type="component" value="Unassembled WGS sequence"/>
</dbReference>
<evidence type="ECO:0000256" key="1">
    <source>
        <dbReference type="SAM" id="MobiDB-lite"/>
    </source>
</evidence>
<feature type="region of interest" description="Disordered" evidence="1">
    <location>
        <begin position="38"/>
        <end position="57"/>
    </location>
</feature>
<feature type="transmembrane region" description="Helical" evidence="2">
    <location>
        <begin position="196"/>
        <end position="215"/>
    </location>
</feature>
<organism evidence="5 6">
    <name type="scientific">Levilactobacillus tujiorum</name>
    <dbReference type="NCBI Taxonomy" id="2912243"/>
    <lineage>
        <taxon>Bacteria</taxon>
        <taxon>Bacillati</taxon>
        <taxon>Bacillota</taxon>
        <taxon>Bacilli</taxon>
        <taxon>Lactobacillales</taxon>
        <taxon>Lactobacillaceae</taxon>
        <taxon>Levilactobacillus</taxon>
    </lineage>
</organism>
<gene>
    <name evidence="5" type="ORF">HEQ44_03405</name>
</gene>
<accession>A0ABX1L4I1</accession>
<dbReference type="Pfam" id="PF11611">
    <property type="entry name" value="DUF4352"/>
    <property type="match status" value="1"/>
</dbReference>
<evidence type="ECO:0000256" key="2">
    <source>
        <dbReference type="SAM" id="Phobius"/>
    </source>
</evidence>
<dbReference type="InterPro" id="IPR008523">
    <property type="entry name" value="DUF805"/>
</dbReference>
<evidence type="ECO:0000259" key="3">
    <source>
        <dbReference type="Pfam" id="PF11611"/>
    </source>
</evidence>
<dbReference type="Pfam" id="PF13240">
    <property type="entry name" value="Zn_Ribbon_1"/>
    <property type="match status" value="1"/>
</dbReference>
<dbReference type="InterPro" id="IPR026870">
    <property type="entry name" value="Zinc_ribbon_dom"/>
</dbReference>
<reference evidence="5 6" key="1">
    <citation type="submission" date="2020-03" db="EMBL/GenBank/DDBJ databases">
        <authorList>
            <person name="Zhang Z."/>
            <person name="Guo Z."/>
            <person name="Hou Q."/>
            <person name="Shen X."/>
        </authorList>
    </citation>
    <scope>NUCLEOTIDE SEQUENCE [LARGE SCALE GENOMIC DNA]</scope>
    <source>
        <strain evidence="5 6">HBUAS51329</strain>
    </source>
</reference>
<sequence length="422" mass="47018">MTDKPQNMYCIHCGKEIPANVQFCPYCGANQAGVQADDPTNPAATTITPEQQPQPEQPQKVNMLTAFQQGLVDMFTIGKRTSRAGFWWLYLDIFLIGLVLEFLLSPLLKQLAFSGDFVWVFLLFLLSIPYAMTTVGLFTAEIRRLHDTNRSGHFLWLLLIPLVGPIIVIVLLAQKANPAGQRFDKVSQHKSWIKQWWTWVILALVAVATTALFNFSAPFMDPNTLAQSDTTTQTKDDGNSQAEDTDTTDDDADDDTADESSDTDTIDLGDDSIDIADKQNYTTTFSETWSESTFAIDKVTVYKTDSEYIQGSGHDESSFNGIVKVHMNIDAGRDINAYPTQATLSTNDGQQVDADLSDSDDFDGELDAGTQSDGNIYFLLPKLKDVSDLSSIRLKWSADYDTDDYDDDDAYKDFDVTVQLNQ</sequence>
<evidence type="ECO:0000313" key="5">
    <source>
        <dbReference type="EMBL" id="NLR29224.1"/>
    </source>
</evidence>
<evidence type="ECO:0000259" key="4">
    <source>
        <dbReference type="Pfam" id="PF13240"/>
    </source>
</evidence>
<dbReference type="PANTHER" id="PTHR34980:SF2">
    <property type="entry name" value="INNER MEMBRANE PROTEIN YHAH-RELATED"/>
    <property type="match status" value="1"/>
</dbReference>
<keyword evidence="2" id="KW-0812">Transmembrane</keyword>
<name>A0ABX1L4I1_9LACO</name>
<dbReference type="PANTHER" id="PTHR34980">
    <property type="entry name" value="INNER MEMBRANE PROTEIN-RELATED-RELATED"/>
    <property type="match status" value="1"/>
</dbReference>
<keyword evidence="6" id="KW-1185">Reference proteome</keyword>
<feature type="transmembrane region" description="Helical" evidence="2">
    <location>
        <begin position="154"/>
        <end position="176"/>
    </location>
</feature>
<evidence type="ECO:0000313" key="6">
    <source>
        <dbReference type="Proteomes" id="UP000707477"/>
    </source>
</evidence>
<feature type="domain" description="DUF4352" evidence="3">
    <location>
        <begin position="322"/>
        <end position="385"/>
    </location>
</feature>
<feature type="domain" description="Zinc-ribbon" evidence="4">
    <location>
        <begin position="9"/>
        <end position="29"/>
    </location>
</feature>
<dbReference type="RefSeq" id="WP_168849043.1">
    <property type="nucleotide sequence ID" value="NZ_JAAVSD010000007.1"/>
</dbReference>
<keyword evidence="2" id="KW-0472">Membrane</keyword>
<feature type="compositionally biased region" description="Acidic residues" evidence="1">
    <location>
        <begin position="243"/>
        <end position="271"/>
    </location>
</feature>
<feature type="region of interest" description="Disordered" evidence="1">
    <location>
        <begin position="227"/>
        <end position="271"/>
    </location>
</feature>
<comment type="caution">
    <text evidence="5">The sequence shown here is derived from an EMBL/GenBank/DDBJ whole genome shotgun (WGS) entry which is preliminary data.</text>
</comment>
<feature type="transmembrane region" description="Helical" evidence="2">
    <location>
        <begin position="84"/>
        <end position="105"/>
    </location>
</feature>
<keyword evidence="2" id="KW-1133">Transmembrane helix</keyword>
<dbReference type="InterPro" id="IPR029051">
    <property type="entry name" value="DUF4352"/>
</dbReference>
<feature type="transmembrane region" description="Helical" evidence="2">
    <location>
        <begin position="117"/>
        <end position="142"/>
    </location>
</feature>
<protein>
    <submittedName>
        <fullName evidence="5">DUF805 domain-containing protein</fullName>
    </submittedName>
</protein>
<proteinExistence type="predicted"/>